<feature type="domain" description="PLD phosphodiesterase" evidence="7">
    <location>
        <begin position="332"/>
        <end position="359"/>
    </location>
</feature>
<dbReference type="GO" id="GO:0004630">
    <property type="term" value="F:phospholipase D activity"/>
    <property type="evidence" value="ECO:0007669"/>
    <property type="project" value="UniProtKB-UniRule"/>
</dbReference>
<dbReference type="InterPro" id="IPR015679">
    <property type="entry name" value="PLipase_D_fam"/>
</dbReference>
<dbReference type="PIRSF" id="PIRSF009376">
    <property type="entry name" value="Phospholipase_D_euk"/>
    <property type="match status" value="1"/>
</dbReference>
<evidence type="ECO:0000313" key="8">
    <source>
        <dbReference type="EMBL" id="KAF2798287.1"/>
    </source>
</evidence>
<comment type="catalytic activity">
    <reaction evidence="5">
        <text>a 1,2-diacyl-sn-glycero-3-phosphocholine + H2O = a 1,2-diacyl-sn-glycero-3-phosphate + choline + H(+)</text>
        <dbReference type="Rhea" id="RHEA:14445"/>
        <dbReference type="ChEBI" id="CHEBI:15354"/>
        <dbReference type="ChEBI" id="CHEBI:15377"/>
        <dbReference type="ChEBI" id="CHEBI:15378"/>
        <dbReference type="ChEBI" id="CHEBI:57643"/>
        <dbReference type="ChEBI" id="CHEBI:58608"/>
        <dbReference type="EC" id="3.1.4.4"/>
    </reaction>
</comment>
<feature type="region of interest" description="Disordered" evidence="6">
    <location>
        <begin position="705"/>
        <end position="743"/>
    </location>
</feature>
<evidence type="ECO:0000256" key="6">
    <source>
        <dbReference type="SAM" id="MobiDB-lite"/>
    </source>
</evidence>
<feature type="compositionally biased region" description="Basic and acidic residues" evidence="6">
    <location>
        <begin position="539"/>
        <end position="548"/>
    </location>
</feature>
<dbReference type="InterPro" id="IPR025202">
    <property type="entry name" value="PLD-like_dom"/>
</dbReference>
<evidence type="ECO:0000259" key="7">
    <source>
        <dbReference type="PROSITE" id="PS50035"/>
    </source>
</evidence>
<dbReference type="Gene3D" id="3.30.870.10">
    <property type="entry name" value="Endonuclease Chain A"/>
    <property type="match status" value="3"/>
</dbReference>
<feature type="region of interest" description="Disordered" evidence="6">
    <location>
        <begin position="457"/>
        <end position="548"/>
    </location>
</feature>
<evidence type="ECO:0000256" key="1">
    <source>
        <dbReference type="ARBA" id="ARBA00022737"/>
    </source>
</evidence>
<dbReference type="GO" id="GO:0006654">
    <property type="term" value="P:phosphatidic acid biosynthetic process"/>
    <property type="evidence" value="ECO:0007669"/>
    <property type="project" value="InterPro"/>
</dbReference>
<feature type="compositionally biased region" description="Gly residues" evidence="6">
    <location>
        <begin position="490"/>
        <end position="509"/>
    </location>
</feature>
<dbReference type="PANTHER" id="PTHR18896">
    <property type="entry name" value="PHOSPHOLIPASE D"/>
    <property type="match status" value="1"/>
</dbReference>
<evidence type="ECO:0000256" key="5">
    <source>
        <dbReference type="PIRNR" id="PIRNR009376"/>
    </source>
</evidence>
<dbReference type="Proteomes" id="UP000799757">
    <property type="component" value="Unassembled WGS sequence"/>
</dbReference>
<dbReference type="GO" id="GO:0009395">
    <property type="term" value="P:phospholipid catabolic process"/>
    <property type="evidence" value="ECO:0007669"/>
    <property type="project" value="TreeGrafter"/>
</dbReference>
<dbReference type="CDD" id="cd09141">
    <property type="entry name" value="PLDc_vPLD1_2_yPLD_like_2"/>
    <property type="match status" value="1"/>
</dbReference>
<dbReference type="SUPFAM" id="SSF56024">
    <property type="entry name" value="Phospholipase D/nuclease"/>
    <property type="match status" value="2"/>
</dbReference>
<sequence length="1059" mass="119380">MAYNRPDDDLAYGSYHGQGQPEGEEGERGFIGDVGKRLFGGGRRQDQPNTQQQHGSASNEGGMSFVFDKLHRTIHDIGSDLKEKLSNKDEQGQPQHGDNVQQQGGQAPQPGQEYHNDHRFLSFAPERHGNDIKWYVDGCGYMWAVSVAIERARESIWILDWWLSPELYLRRPPAKYQQYRLDRMLQAAAQRGVKVNIIVYKEVTQALTRKLLNPTLPNYLHSLLPASTDLFTKVLTRVGLEVIFKSLEEVEKTDPLINPPITVSSAHTKHALEGLHPNIAVFRHPDHLPDAAVLHGSFISSIQNMSFTPAKLAQMPGDSLKAIYGAHGDTVLYWAHHEKLCLIDGEIAFMGGLDLCYGRWDTNSHPIADAHPGDLDRIVFPGQDFNNARMMDFQDVPNWEANKLDRTQSSRMGWSDISLSLTGPVTQDLRTHFSQRWNFIYDTKYSKKDSRYVRLSATRSGAQEPPQQRGLEEGEDGERGFNDDQYEGEGASGERGLFGRGGGGGGGGGFKEKIFSRVQEGYQHHYGGRPGSPNQQQSHAEHSSQRGRVECQITRSVSKWSHNVSTEHSIQNAYCEIIKNSQHFVYIENQFFITATGDQQKPIKNQVGAAIVERIIRAAQNGEKFKMIVMMPSVPAFAGDLKGDDALGTRAIMEFQYDSINRGGHSIYETIAKAGFNPMDYIRFFNLRNYDRLNASGAMRAAEEKSGVSYEQARQEHDARENPEGTRGEYQAYRPPPTSEYGVYELDSSSQAQGRYEMDAGYGSAQGQGKPADEQYQQGAANIGGRQGLGSGRWDSVSECYMLGGEDIRNVPWEGGQMDEIDAFVSEELYIHSKLLVADDQIVICGSANMNDRSQLGDHDSEIAIIVKDTETVESYMDGRPWPASKFAASLRRQIFRKHLGLLKHQDFDRPDQNFEPIGVPNIYDWGSEEDRQVADPISDEFWSLWNWRAKTNTDAFAKVFHPVPYDGVRNWKQYDDYYERFFHEEAGDKDKNKKPSQYKWGHVVAEEFAQGEQGVREVKEVLSTIKGTLVEMPLLFLKDEDIAKEGMGLNAFTEELYT</sequence>
<keyword evidence="9" id="KW-1185">Reference proteome</keyword>
<dbReference type="GO" id="GO:0035556">
    <property type="term" value="P:intracellular signal transduction"/>
    <property type="evidence" value="ECO:0007669"/>
    <property type="project" value="InterPro"/>
</dbReference>
<dbReference type="InterPro" id="IPR016555">
    <property type="entry name" value="PLipase_D_euk"/>
</dbReference>
<dbReference type="PROSITE" id="PS50035">
    <property type="entry name" value="PLD"/>
    <property type="match status" value="2"/>
</dbReference>
<evidence type="ECO:0000256" key="2">
    <source>
        <dbReference type="ARBA" id="ARBA00022801"/>
    </source>
</evidence>
<dbReference type="AlphaFoldDB" id="A0A6A6XRU6"/>
<evidence type="ECO:0000313" key="9">
    <source>
        <dbReference type="Proteomes" id="UP000799757"/>
    </source>
</evidence>
<feature type="domain" description="PLD phosphodiesterase" evidence="7">
    <location>
        <begin position="827"/>
        <end position="854"/>
    </location>
</feature>
<keyword evidence="1" id="KW-0677">Repeat</keyword>
<dbReference type="FunFam" id="3.30.870.10:FF:000034">
    <property type="entry name" value="Phospholipase"/>
    <property type="match status" value="1"/>
</dbReference>
<evidence type="ECO:0000256" key="4">
    <source>
        <dbReference type="ARBA" id="ARBA00023098"/>
    </source>
</evidence>
<dbReference type="Pfam" id="PF13091">
    <property type="entry name" value="PLDc_2"/>
    <property type="match status" value="1"/>
</dbReference>
<comment type="similarity">
    <text evidence="5">Belongs to the phospholipase D family.</text>
</comment>
<dbReference type="EMBL" id="MU001787">
    <property type="protein sequence ID" value="KAF2798287.1"/>
    <property type="molecule type" value="Genomic_DNA"/>
</dbReference>
<keyword evidence="4" id="KW-0443">Lipid metabolism</keyword>
<proteinExistence type="inferred from homology"/>
<feature type="region of interest" description="Disordered" evidence="6">
    <location>
        <begin position="85"/>
        <end position="115"/>
    </location>
</feature>
<dbReference type="OrthoDB" id="14911at2759"/>
<feature type="compositionally biased region" description="Basic and acidic residues" evidence="6">
    <location>
        <begin position="713"/>
        <end position="727"/>
    </location>
</feature>
<dbReference type="PANTHER" id="PTHR18896:SF186">
    <property type="entry name" value="PHOSPHOLIPASE D"/>
    <property type="match status" value="1"/>
</dbReference>
<dbReference type="Pfam" id="PF00614">
    <property type="entry name" value="PLDc"/>
    <property type="match status" value="1"/>
</dbReference>
<accession>A0A6A6XRU6</accession>
<reference evidence="8" key="1">
    <citation type="journal article" date="2020" name="Stud. Mycol.">
        <title>101 Dothideomycetes genomes: a test case for predicting lifestyles and emergence of pathogens.</title>
        <authorList>
            <person name="Haridas S."/>
            <person name="Albert R."/>
            <person name="Binder M."/>
            <person name="Bloem J."/>
            <person name="Labutti K."/>
            <person name="Salamov A."/>
            <person name="Andreopoulos B."/>
            <person name="Baker S."/>
            <person name="Barry K."/>
            <person name="Bills G."/>
            <person name="Bluhm B."/>
            <person name="Cannon C."/>
            <person name="Castanera R."/>
            <person name="Culley D."/>
            <person name="Daum C."/>
            <person name="Ezra D."/>
            <person name="Gonzalez J."/>
            <person name="Henrissat B."/>
            <person name="Kuo A."/>
            <person name="Liang C."/>
            <person name="Lipzen A."/>
            <person name="Lutzoni F."/>
            <person name="Magnuson J."/>
            <person name="Mondo S."/>
            <person name="Nolan M."/>
            <person name="Ohm R."/>
            <person name="Pangilinan J."/>
            <person name="Park H.-J."/>
            <person name="Ramirez L."/>
            <person name="Alfaro M."/>
            <person name="Sun H."/>
            <person name="Tritt A."/>
            <person name="Yoshinaga Y."/>
            <person name="Zwiers L.-H."/>
            <person name="Turgeon B."/>
            <person name="Goodwin S."/>
            <person name="Spatafora J."/>
            <person name="Crous P."/>
            <person name="Grigoriev I."/>
        </authorList>
    </citation>
    <scope>NUCLEOTIDE SEQUENCE</scope>
    <source>
        <strain evidence="8">CBS 109.77</strain>
    </source>
</reference>
<dbReference type="InterPro" id="IPR001736">
    <property type="entry name" value="PLipase_D/transphosphatidylase"/>
</dbReference>
<organism evidence="8 9">
    <name type="scientific">Melanomma pulvis-pyrius CBS 109.77</name>
    <dbReference type="NCBI Taxonomy" id="1314802"/>
    <lineage>
        <taxon>Eukaryota</taxon>
        <taxon>Fungi</taxon>
        <taxon>Dikarya</taxon>
        <taxon>Ascomycota</taxon>
        <taxon>Pezizomycotina</taxon>
        <taxon>Dothideomycetes</taxon>
        <taxon>Pleosporomycetidae</taxon>
        <taxon>Pleosporales</taxon>
        <taxon>Melanommataceae</taxon>
        <taxon>Melanomma</taxon>
    </lineage>
</organism>
<keyword evidence="3 5" id="KW-0442">Lipid degradation</keyword>
<dbReference type="EC" id="3.1.4.4" evidence="5"/>
<dbReference type="SMART" id="SM00155">
    <property type="entry name" value="PLDc"/>
    <property type="match status" value="2"/>
</dbReference>
<gene>
    <name evidence="8" type="ORF">K505DRAFT_371845</name>
</gene>
<feature type="compositionally biased region" description="Basic and acidic residues" evidence="6">
    <location>
        <begin position="26"/>
        <end position="36"/>
    </location>
</feature>
<evidence type="ECO:0000256" key="3">
    <source>
        <dbReference type="ARBA" id="ARBA00022963"/>
    </source>
</evidence>
<feature type="region of interest" description="Disordered" evidence="6">
    <location>
        <begin position="1"/>
        <end position="62"/>
    </location>
</feature>
<keyword evidence="2 5" id="KW-0378">Hydrolase</keyword>
<name>A0A6A6XRU6_9PLEO</name>
<feature type="compositionally biased region" description="Low complexity" evidence="6">
    <location>
        <begin position="101"/>
        <end position="112"/>
    </location>
</feature>
<protein>
    <recommendedName>
        <fullName evidence="5">Phospholipase</fullName>
        <ecNumber evidence="5">3.1.4.4</ecNumber>
    </recommendedName>
</protein>
<feature type="compositionally biased region" description="Polar residues" evidence="6">
    <location>
        <begin position="47"/>
        <end position="61"/>
    </location>
</feature>